<dbReference type="InterPro" id="IPR029063">
    <property type="entry name" value="SAM-dependent_MTases_sf"/>
</dbReference>
<evidence type="ECO:0000313" key="4">
    <source>
        <dbReference type="Proteomes" id="UP001403385"/>
    </source>
</evidence>
<organism evidence="3 4">
    <name type="scientific">Rapidithrix thailandica</name>
    <dbReference type="NCBI Taxonomy" id="413964"/>
    <lineage>
        <taxon>Bacteria</taxon>
        <taxon>Pseudomonadati</taxon>
        <taxon>Bacteroidota</taxon>
        <taxon>Cytophagia</taxon>
        <taxon>Cytophagales</taxon>
        <taxon>Flammeovirgaceae</taxon>
        <taxon>Rapidithrix</taxon>
    </lineage>
</organism>
<dbReference type="Pfam" id="PF22013">
    <property type="entry name" value="PG_1098_Fer"/>
    <property type="match status" value="1"/>
</dbReference>
<dbReference type="Pfam" id="PF18096">
    <property type="entry name" value="Thump_like"/>
    <property type="match status" value="1"/>
</dbReference>
<evidence type="ECO:0000259" key="1">
    <source>
        <dbReference type="Pfam" id="PF18096"/>
    </source>
</evidence>
<accession>A0AAW9S202</accession>
<feature type="domain" description="THUMP-like" evidence="1">
    <location>
        <begin position="321"/>
        <end position="389"/>
    </location>
</feature>
<gene>
    <name evidence="3" type="ORF">AAG747_08260</name>
</gene>
<comment type="caution">
    <text evidence="3">The sequence shown here is derived from an EMBL/GenBank/DDBJ whole genome shotgun (WGS) entry which is preliminary data.</text>
</comment>
<evidence type="ECO:0000259" key="2">
    <source>
        <dbReference type="Pfam" id="PF22013"/>
    </source>
</evidence>
<name>A0AAW9S202_9BACT</name>
<dbReference type="InterPro" id="IPR041497">
    <property type="entry name" value="Thump-like"/>
</dbReference>
<evidence type="ECO:0000313" key="3">
    <source>
        <dbReference type="EMBL" id="MEN7547898.1"/>
    </source>
</evidence>
<dbReference type="Proteomes" id="UP001403385">
    <property type="component" value="Unassembled WGS sequence"/>
</dbReference>
<proteinExistence type="predicted"/>
<sequence length="396" mass="44693">MKPSKALEEFVEKHWQDDPARLLLKAKAPEGYTSKEAVQQLIGAKIAKQKLPSWWENKQILYPVKRSLEQCSSELTARYKTHLVRGQSLLDLSGGFGVDTSLFASSFKRVLYIEPDPQLAQLVQHNFKALGLEHVHTHVQTAEVFLAKFSGPVDVIYLDPSRRDDRQQRLVALEDCEPNIVTLLPQLKETSQTVLLKASPLLDIRKAIQALPGTSEVHVVSVKNECKEILFVIEQEHAGPVTFHAVDLLDKNQQLLFSFNQQEESDTPVTLSLPKSYLYEPNVAILKAGGFKSIARHFELDKLHPNSHLYTSDKYMEDFPGRVFNIVTSYALNKKEIKRHLPGKQANITVRNFPLSVEAIRKKTGITEGGDQYLFATTDMLGKKILLQCVKGKNSQ</sequence>
<reference evidence="3 4" key="1">
    <citation type="submission" date="2024-04" db="EMBL/GenBank/DDBJ databases">
        <title>Novel genus in family Flammeovirgaceae.</title>
        <authorList>
            <person name="Nguyen T.H."/>
            <person name="Vuong T.Q."/>
            <person name="Le H."/>
            <person name="Kim S.-G."/>
        </authorList>
    </citation>
    <scope>NUCLEOTIDE SEQUENCE [LARGE SCALE GENOMIC DNA]</scope>
    <source>
        <strain evidence="3 4">JCM 23209</strain>
    </source>
</reference>
<dbReference type="Gene3D" id="1.10.10.1110">
    <property type="entry name" value="Methyltransferase PG1098, N-terminal domain"/>
    <property type="match status" value="1"/>
</dbReference>
<evidence type="ECO:0008006" key="5">
    <source>
        <dbReference type="Google" id="ProtNLM"/>
    </source>
</evidence>
<dbReference type="Gene3D" id="3.40.50.150">
    <property type="entry name" value="Vaccinia Virus protein VP39"/>
    <property type="match status" value="1"/>
</dbReference>
<dbReference type="InterPro" id="IPR054168">
    <property type="entry name" value="PG_1098_Fer"/>
</dbReference>
<dbReference type="SUPFAM" id="SSF53335">
    <property type="entry name" value="S-adenosyl-L-methionine-dependent methyltransferases"/>
    <property type="match status" value="1"/>
</dbReference>
<dbReference type="RefSeq" id="WP_346820679.1">
    <property type="nucleotide sequence ID" value="NZ_JBDKWZ010000004.1"/>
</dbReference>
<dbReference type="CDD" id="cd02440">
    <property type="entry name" value="AdoMet_MTases"/>
    <property type="match status" value="1"/>
</dbReference>
<dbReference type="EMBL" id="JBDKWZ010000004">
    <property type="protein sequence ID" value="MEN7547898.1"/>
    <property type="molecule type" value="Genomic_DNA"/>
</dbReference>
<protein>
    <recommendedName>
        <fullName evidence="5">THUMP-like domain-containing protein</fullName>
    </recommendedName>
</protein>
<feature type="domain" description="PG-1098 ferredoxin-like" evidence="2">
    <location>
        <begin position="277"/>
        <end position="320"/>
    </location>
</feature>
<dbReference type="AlphaFoldDB" id="A0AAW9S202"/>
<keyword evidence="4" id="KW-1185">Reference proteome</keyword>